<keyword evidence="7" id="KW-0238">DNA-binding</keyword>
<gene>
    <name evidence="11" type="primary">mfd</name>
    <name evidence="11" type="ORF">GHK86_14535</name>
</gene>
<dbReference type="Gene3D" id="2.40.10.170">
    <property type="match status" value="1"/>
</dbReference>
<evidence type="ECO:0000256" key="4">
    <source>
        <dbReference type="ARBA" id="ARBA00022801"/>
    </source>
</evidence>
<dbReference type="SMART" id="SM01058">
    <property type="entry name" value="CarD_TRCF"/>
    <property type="match status" value="1"/>
</dbReference>
<dbReference type="SMART" id="SM00982">
    <property type="entry name" value="TRCF"/>
    <property type="match status" value="1"/>
</dbReference>
<evidence type="ECO:0000256" key="7">
    <source>
        <dbReference type="ARBA" id="ARBA00023125"/>
    </source>
</evidence>
<dbReference type="InterPro" id="IPR004576">
    <property type="entry name" value="Mfd"/>
</dbReference>
<evidence type="ECO:0000256" key="8">
    <source>
        <dbReference type="ARBA" id="ARBA00023204"/>
    </source>
</evidence>
<feature type="domain" description="Helicase C-terminal" evidence="10">
    <location>
        <begin position="806"/>
        <end position="956"/>
    </location>
</feature>
<dbReference type="InterPro" id="IPR014001">
    <property type="entry name" value="Helicase_ATP-bd"/>
</dbReference>
<dbReference type="Pfam" id="PF02559">
    <property type="entry name" value="CarD_TRCF_RID"/>
    <property type="match status" value="1"/>
</dbReference>
<dbReference type="SUPFAM" id="SSF52540">
    <property type="entry name" value="P-loop containing nucleoside triphosphate hydrolases"/>
    <property type="match status" value="4"/>
</dbReference>
<dbReference type="CDD" id="cd17991">
    <property type="entry name" value="DEXHc_TRCF"/>
    <property type="match status" value="1"/>
</dbReference>
<dbReference type="PANTHER" id="PTHR47964">
    <property type="entry name" value="ATP-DEPENDENT DNA HELICASE HOMOLOG RECG, CHLOROPLASTIC"/>
    <property type="match status" value="1"/>
</dbReference>
<dbReference type="SUPFAM" id="SSF141259">
    <property type="entry name" value="CarD-like"/>
    <property type="match status" value="1"/>
</dbReference>
<evidence type="ECO:0000256" key="3">
    <source>
        <dbReference type="ARBA" id="ARBA00022763"/>
    </source>
</evidence>
<dbReference type="Pfam" id="PF00271">
    <property type="entry name" value="Helicase_C"/>
    <property type="match status" value="1"/>
</dbReference>
<name>A0ABW9QWA8_9ACTN</name>
<keyword evidence="6" id="KW-0067">ATP-binding</keyword>
<evidence type="ECO:0000256" key="6">
    <source>
        <dbReference type="ARBA" id="ARBA00022840"/>
    </source>
</evidence>
<evidence type="ECO:0000256" key="1">
    <source>
        <dbReference type="ARBA" id="ARBA00022490"/>
    </source>
</evidence>
<keyword evidence="4" id="KW-0378">Hydrolase</keyword>
<dbReference type="Pfam" id="PF03461">
    <property type="entry name" value="TRCF"/>
    <property type="match status" value="1"/>
</dbReference>
<dbReference type="InterPro" id="IPR036101">
    <property type="entry name" value="CarD-like/TRCF_RID_sf"/>
</dbReference>
<dbReference type="HAMAP" id="MF_00969">
    <property type="entry name" value="TRCF"/>
    <property type="match status" value="1"/>
</dbReference>
<dbReference type="InterPro" id="IPR011545">
    <property type="entry name" value="DEAD/DEAH_box_helicase_dom"/>
</dbReference>
<keyword evidence="2" id="KW-0547">Nucleotide-binding</keyword>
<dbReference type="PROSITE" id="PS51194">
    <property type="entry name" value="HELICASE_CTER"/>
    <property type="match status" value="1"/>
</dbReference>
<protein>
    <submittedName>
        <fullName evidence="11">Transcription-repair coupling factor</fullName>
    </submittedName>
</protein>
<dbReference type="InterPro" id="IPR005118">
    <property type="entry name" value="TRCF_C"/>
</dbReference>
<reference evidence="11 12" key="1">
    <citation type="submission" date="2019-11" db="EMBL/GenBank/DDBJ databases">
        <title>Acidiferrimicrobium australis gen. nov., sp. nov., an acidophilic and obligately heterotrophic, member of the Actinobacteria that catalyses dissimilatory oxido- reduction of iron isolated from metal-rich acidic water in Chile.</title>
        <authorList>
            <person name="Gonzalez D."/>
            <person name="Huber K."/>
            <person name="Hedrich S."/>
            <person name="Rojas-Villalobos C."/>
            <person name="Quatrini R."/>
            <person name="Dinamarca M.A."/>
            <person name="Schwarz A."/>
            <person name="Canales C."/>
            <person name="Nancucheo I."/>
        </authorList>
    </citation>
    <scope>NUCLEOTIDE SEQUENCE [LARGE SCALE GENOMIC DNA]</scope>
    <source>
        <strain evidence="11 12">USS-CCA1</strain>
    </source>
</reference>
<dbReference type="SMART" id="SM00490">
    <property type="entry name" value="HELICc"/>
    <property type="match status" value="1"/>
</dbReference>
<keyword evidence="12" id="KW-1185">Reference proteome</keyword>
<dbReference type="Gene3D" id="3.30.2060.10">
    <property type="entry name" value="Penicillin-binding protein 1b domain"/>
    <property type="match status" value="1"/>
</dbReference>
<evidence type="ECO:0000313" key="12">
    <source>
        <dbReference type="Proteomes" id="UP000437736"/>
    </source>
</evidence>
<sequence length="1067" mass="117596">MDDAVTPPPAPLASLLRTLRSDETFHDLAGLRSAVVAVPEAARAWAVAGMVEASGRRPTLVATPTGADAQRLADDLSSLLGPEAVEVFPAWETLPFERVSPGVETMGRRLRVMWRLQEGGEGAPRVVIAPVRSLLQRLGPHVEELRPVVVRRGQQIDPEQLVARLVGLGYRREYQVEHRGELAVRGSIVDVYGSTADCPVRIDLWGDEVDRLTEFSVGDQRSTDDIDAVELFGCRELLPTEEIRDRAAGLLQAAPWGREQWDRLAEGQMFDGMESWLPWLTPDERLLPDLVGDGGLVLLVEPRRMRDRAAELLDEEAALAATLAQTWGAQDEVFPPLHLPFDQLLGRTRAAAWHVLPAPEGPDATVVAAGAWDPVVGDGDHLVARLRELLAGGYRIAVCAEGKGSGARLAAMLAERGFTAPLVGDDADLAAPGIRVVVAPLERGFIYPPVRVAVLAEGDLTGRRRTHRRPRQRARTAETFFDDMKAGDYVVHYQHGVGRFGGMVRRSIGGVERDYLVLEYRSGDKLYVPSDQVDLLRPYSGGESPSLSRLNGSDWQKTKSRVRAAVREIAQELVVLYQRRISSPGHAFGQDSPWQQEMEASFPYAETPDQLKAISDVKADMEATAPMDRLVCGDVGFGKTEVAIRAAFKAVQDGKQVAVLVPTTLLASQHFQTFSERFAGYPVRVEMLSRFLTGAQARQVTDGLADGSVDVVVGTHRLLAGEVRFKDLGLLVVDEEQRFGVNHKEAIKKLRTNVDVLTLTATPIPRTLEMSLTGIRDLTLLQTPPAERQPILTYVGEYDERAVAEAIRRELLREGQVFFVHNRVADIEKVAAELRALVPEARLAVAHGQMDEGALEKVVFDFWEGRYDVLVCTTIIESGIDMPTVNTLVVDRADRLGLGQLHQLRGRVGRAGQRAYAYLLFPPDQALSEEAYERLRTIGEHTELGSGFKIAMRDLEIRGAGNLLSGDQSGHIAAVGYDLYVQMVSEAVAELKGEEVREPAEIKLDLPVTANLPADYVQREDLRLEAYRRLATVTTHGEVDDIRAEWLDRYGPLPEPAEALLRIGHLR</sequence>
<keyword evidence="1" id="KW-0963">Cytoplasm</keyword>
<proteinExistence type="inferred from homology"/>
<dbReference type="InterPro" id="IPR041471">
    <property type="entry name" value="UvrB_inter"/>
</dbReference>
<dbReference type="NCBIfam" id="TIGR00580">
    <property type="entry name" value="mfd"/>
    <property type="match status" value="1"/>
</dbReference>
<accession>A0ABW9QWA8</accession>
<evidence type="ECO:0000259" key="9">
    <source>
        <dbReference type="PROSITE" id="PS51192"/>
    </source>
</evidence>
<evidence type="ECO:0000313" key="11">
    <source>
        <dbReference type="EMBL" id="MST33931.1"/>
    </source>
</evidence>
<organism evidence="11 12">
    <name type="scientific">Acidiferrimicrobium australe</name>
    <dbReference type="NCBI Taxonomy" id="2664430"/>
    <lineage>
        <taxon>Bacteria</taxon>
        <taxon>Bacillati</taxon>
        <taxon>Actinomycetota</taxon>
        <taxon>Acidimicrobiia</taxon>
        <taxon>Acidimicrobiales</taxon>
        <taxon>Acidimicrobiaceae</taxon>
        <taxon>Acidiferrimicrobium</taxon>
    </lineage>
</organism>
<feature type="non-terminal residue" evidence="11">
    <location>
        <position position="1067"/>
    </location>
</feature>
<dbReference type="Proteomes" id="UP000437736">
    <property type="component" value="Unassembled WGS sequence"/>
</dbReference>
<dbReference type="SMART" id="SM00487">
    <property type="entry name" value="DEXDc"/>
    <property type="match status" value="1"/>
</dbReference>
<dbReference type="Gene3D" id="3.40.50.11180">
    <property type="match status" value="1"/>
</dbReference>
<comment type="caution">
    <text evidence="11">The sequence shown here is derived from an EMBL/GenBank/DDBJ whole genome shotgun (WGS) entry which is preliminary data.</text>
</comment>
<dbReference type="Gene3D" id="3.40.50.300">
    <property type="entry name" value="P-loop containing nucleotide triphosphate hydrolases"/>
    <property type="match status" value="2"/>
</dbReference>
<evidence type="ECO:0000256" key="2">
    <source>
        <dbReference type="ARBA" id="ARBA00022741"/>
    </source>
</evidence>
<dbReference type="Pfam" id="PF17757">
    <property type="entry name" value="UvrB_inter"/>
    <property type="match status" value="1"/>
</dbReference>
<dbReference type="InterPro" id="IPR027417">
    <property type="entry name" value="P-loop_NTPase"/>
</dbReference>
<dbReference type="InterPro" id="IPR003711">
    <property type="entry name" value="CarD-like/TRCF_RID"/>
</dbReference>
<evidence type="ECO:0000256" key="5">
    <source>
        <dbReference type="ARBA" id="ARBA00022806"/>
    </source>
</evidence>
<dbReference type="InterPro" id="IPR047112">
    <property type="entry name" value="RecG/Mfd"/>
</dbReference>
<dbReference type="PANTHER" id="PTHR47964:SF1">
    <property type="entry name" value="ATP-DEPENDENT DNA HELICASE HOMOLOG RECG, CHLOROPLASTIC"/>
    <property type="match status" value="1"/>
</dbReference>
<dbReference type="InterPro" id="IPR037235">
    <property type="entry name" value="TRCF-like_C_D7"/>
</dbReference>
<dbReference type="Pfam" id="PF00270">
    <property type="entry name" value="DEAD"/>
    <property type="match status" value="1"/>
</dbReference>
<dbReference type="Gene3D" id="3.90.1150.50">
    <property type="entry name" value="Transcription-repair-coupling factor, D7 domain"/>
    <property type="match status" value="1"/>
</dbReference>
<keyword evidence="8" id="KW-0234">DNA repair</keyword>
<feature type="domain" description="Helicase ATP-binding" evidence="9">
    <location>
        <begin position="620"/>
        <end position="781"/>
    </location>
</feature>
<dbReference type="SUPFAM" id="SSF143517">
    <property type="entry name" value="TRCF domain-like"/>
    <property type="match status" value="1"/>
</dbReference>
<dbReference type="PROSITE" id="PS51192">
    <property type="entry name" value="HELICASE_ATP_BIND_1"/>
    <property type="match status" value="1"/>
</dbReference>
<dbReference type="EMBL" id="WJHE01000776">
    <property type="protein sequence ID" value="MST33931.1"/>
    <property type="molecule type" value="Genomic_DNA"/>
</dbReference>
<keyword evidence="3" id="KW-0227">DNA damage</keyword>
<dbReference type="InterPro" id="IPR001650">
    <property type="entry name" value="Helicase_C-like"/>
</dbReference>
<evidence type="ECO:0000259" key="10">
    <source>
        <dbReference type="PROSITE" id="PS51194"/>
    </source>
</evidence>
<keyword evidence="5" id="KW-0347">Helicase</keyword>